<feature type="transmembrane region" description="Helical" evidence="2">
    <location>
        <begin position="123"/>
        <end position="150"/>
    </location>
</feature>
<keyword evidence="2" id="KW-1133">Transmembrane helix</keyword>
<dbReference type="EMBL" id="WDPD01000007">
    <property type="protein sequence ID" value="KAB7460415.1"/>
    <property type="molecule type" value="Genomic_DNA"/>
</dbReference>
<gene>
    <name evidence="5" type="ORF">BDLFYP24_00918</name>
    <name evidence="4" type="ORF">GBB04_07760</name>
</gene>
<feature type="compositionally biased region" description="Polar residues" evidence="1">
    <location>
        <begin position="1"/>
        <end position="30"/>
    </location>
</feature>
<dbReference type="Proteomes" id="UP000429211">
    <property type="component" value="Unassembled WGS sequence"/>
</dbReference>
<dbReference type="InterPro" id="IPR025241">
    <property type="entry name" value="DUF4190"/>
</dbReference>
<keyword evidence="2" id="KW-0812">Transmembrane</keyword>
<evidence type="ECO:0000313" key="6">
    <source>
        <dbReference type="Proteomes" id="UP000429211"/>
    </source>
</evidence>
<evidence type="ECO:0000313" key="4">
    <source>
        <dbReference type="EMBL" id="KAB7460415.1"/>
    </source>
</evidence>
<keyword evidence="2" id="KW-0472">Membrane</keyword>
<organism evidence="5">
    <name type="scientific">Bifidobacterium dentium</name>
    <dbReference type="NCBI Taxonomy" id="1689"/>
    <lineage>
        <taxon>Bacteria</taxon>
        <taxon>Bacillati</taxon>
        <taxon>Actinomycetota</taxon>
        <taxon>Actinomycetes</taxon>
        <taxon>Bifidobacteriales</taxon>
        <taxon>Bifidobacteriaceae</taxon>
        <taxon>Bifidobacterium</taxon>
    </lineage>
</organism>
<evidence type="ECO:0000259" key="3">
    <source>
        <dbReference type="Pfam" id="PF13828"/>
    </source>
</evidence>
<accession>A0A6N2RDS9</accession>
<feature type="domain" description="DUF4190" evidence="3">
    <location>
        <begin position="89"/>
        <end position="139"/>
    </location>
</feature>
<dbReference type="RefSeq" id="WP_034518862.1">
    <property type="nucleotide sequence ID" value="NZ_CACRSP010000002.1"/>
</dbReference>
<feature type="transmembrane region" description="Helical" evidence="2">
    <location>
        <begin position="89"/>
        <end position="111"/>
    </location>
</feature>
<protein>
    <submittedName>
        <fullName evidence="4">DUF4190 domain-containing protein</fullName>
    </submittedName>
</protein>
<evidence type="ECO:0000256" key="1">
    <source>
        <dbReference type="SAM" id="MobiDB-lite"/>
    </source>
</evidence>
<evidence type="ECO:0000256" key="2">
    <source>
        <dbReference type="SAM" id="Phobius"/>
    </source>
</evidence>
<dbReference type="SUPFAM" id="SSF81995">
    <property type="entry name" value="beta-sandwich domain of Sec23/24"/>
    <property type="match status" value="1"/>
</dbReference>
<reference evidence="4 6" key="1">
    <citation type="journal article" date="2019" name="Nat. Med.">
        <title>A library of human gut bacterial isolates paired with longitudinal multiomics data enables mechanistic microbiome research.</title>
        <authorList>
            <person name="Poyet M."/>
            <person name="Groussin M."/>
            <person name="Gibbons S.M."/>
            <person name="Avila-Pacheco J."/>
            <person name="Jiang X."/>
            <person name="Kearney S.M."/>
            <person name="Perrotta A.R."/>
            <person name="Berdy B."/>
            <person name="Zhao S."/>
            <person name="Lieberman T.D."/>
            <person name="Swanson P.K."/>
            <person name="Smith M."/>
            <person name="Roesemann S."/>
            <person name="Alexander J.E."/>
            <person name="Rich S.A."/>
            <person name="Livny J."/>
            <person name="Vlamakis H."/>
            <person name="Clish C."/>
            <person name="Bullock K."/>
            <person name="Deik A."/>
            <person name="Scott J."/>
            <person name="Pierce K.A."/>
            <person name="Xavier R.J."/>
            <person name="Alm E.J."/>
        </authorList>
    </citation>
    <scope>NUCLEOTIDE SEQUENCE [LARGE SCALE GENOMIC DNA]</scope>
    <source>
        <strain evidence="4 6">BIOML-A2</strain>
    </source>
</reference>
<dbReference type="Pfam" id="PF13828">
    <property type="entry name" value="DUF4190"/>
    <property type="match status" value="1"/>
</dbReference>
<sequence length="197" mass="21925">MSDYQNSPAPQQPQDQPTEAIPQNFQTMPSQPDVPQPPQAEYGQPAFGQSAYAQNPYQQAPQPGQSYPPQGVYQPYEQPVDQRWNNLCIVGFVLAFFIPLAGLIISIVAMVQINKSGERSKGMAVAGIIVSAAIMLINIIVVMLFVNAFINLMQREFGSVDFNSSSYSDDNYDSPFDNQDRQELEDLLNQLESEQQS</sequence>
<proteinExistence type="predicted"/>
<evidence type="ECO:0000313" key="5">
    <source>
        <dbReference type="EMBL" id="VYS78035.1"/>
    </source>
</evidence>
<reference evidence="5" key="2">
    <citation type="submission" date="2019-11" db="EMBL/GenBank/DDBJ databases">
        <authorList>
            <person name="Feng L."/>
        </authorList>
    </citation>
    <scope>NUCLEOTIDE SEQUENCE</scope>
    <source>
        <strain evidence="5">BdentiumLFYP24</strain>
    </source>
</reference>
<dbReference type="AlphaFoldDB" id="A0A6N2RDS9"/>
<name>A0A6N2RDS9_9BIFI</name>
<feature type="region of interest" description="Disordered" evidence="1">
    <location>
        <begin position="1"/>
        <end position="45"/>
    </location>
</feature>
<dbReference type="EMBL" id="CACRSP010000002">
    <property type="protein sequence ID" value="VYS78035.1"/>
    <property type="molecule type" value="Genomic_DNA"/>
</dbReference>